<dbReference type="REBASE" id="200892">
    <property type="entry name" value="R1.Mca45013ORF19130P"/>
</dbReference>
<dbReference type="STRING" id="1855823.MCCS_19100"/>
<reference evidence="1 2" key="1">
    <citation type="journal article" date="2017" name="Int. J. Syst. Evol. Microbiol.">
        <title>Macrococcus canis sp. nov., a skin bacterium associated with infections in dogs.</title>
        <authorList>
            <person name="Gobeli Brawand S."/>
            <person name="Cotting K."/>
            <person name="Gomez-Sanz E."/>
            <person name="Collaud A."/>
            <person name="Thomann A."/>
            <person name="Brodard I."/>
            <person name="Rodriguez-Campos S."/>
            <person name="Strauss C."/>
            <person name="Perreten V."/>
        </authorList>
    </citation>
    <scope>NUCLEOTIDE SEQUENCE [LARGE SCALE GENOMIC DNA]</scope>
    <source>
        <strain evidence="1 2">KM45013</strain>
    </source>
</reference>
<gene>
    <name evidence="1" type="primary">ydjA</name>
    <name evidence="1" type="ORF">MCCS_19100</name>
</gene>
<dbReference type="KEGG" id="mcak:MCCS_19100"/>
<dbReference type="InterPro" id="IPR018579">
    <property type="entry name" value="Restrct_endonuc_II_LlaJI"/>
</dbReference>
<dbReference type="OrthoDB" id="9811025at2"/>
<dbReference type="EMBL" id="CP021059">
    <property type="protein sequence ID" value="ARQ07536.1"/>
    <property type="molecule type" value="Genomic_DNA"/>
</dbReference>
<sequence>MKIKIIKELKPYSVSELTNIFGNNDYIEDILKSLSLMNIVRQINKDSSIIELEELFDIDNLTQINEMKESVYVFKFVGLIYIDDICLLSYPKYISNIEVDKKNNYEMFKVIISVIRKYNSKTQMAGYGQEEINNFNYIATSLEILEDYFESGLYRSEKEIINLNAEGEILWDKTINETDAYFLNGVPYYFNTYHKEQINNDNDFFTMLHSSVLKDINTNLNEIFSLLGIESVFIDAEDLDKINIEYLTNKINQEIAQQFITSKQNKLILFKKYINQEEGKNISENISFIGTNNFNLVWEDVCSIVNNNSNKKTLKELGLSFKNGKESMNLSDVISKPKWTSYSKNVTHTAKRTLIPDIITIDDGKIYIYDAKYYKMTLNDEGVKNHPGIGDVTKQYLYELSYKEFADENNLKIVMNAFLMPYEFDEDIKLGTVNLDIFTFLPDTSFNEIEVVLVSAKKYFNIYLNKL</sequence>
<evidence type="ECO:0000313" key="2">
    <source>
        <dbReference type="Proteomes" id="UP000194154"/>
    </source>
</evidence>
<dbReference type="Pfam" id="PF09563">
    <property type="entry name" value="RE_LlaJI"/>
    <property type="match status" value="1"/>
</dbReference>
<accession>A0A1W7ADN5</accession>
<dbReference type="RefSeq" id="WP_086043089.1">
    <property type="nucleotide sequence ID" value="NZ_CBCRZA010000004.1"/>
</dbReference>
<organism evidence="1 2">
    <name type="scientific">Macrococcoides canis</name>
    <dbReference type="NCBI Taxonomy" id="1855823"/>
    <lineage>
        <taxon>Bacteria</taxon>
        <taxon>Bacillati</taxon>
        <taxon>Bacillota</taxon>
        <taxon>Bacilli</taxon>
        <taxon>Bacillales</taxon>
        <taxon>Staphylococcaceae</taxon>
        <taxon>Macrococcoides</taxon>
    </lineage>
</organism>
<keyword evidence="1" id="KW-0378">Hydrolase</keyword>
<dbReference type="EC" id="3.1.21.4" evidence="1"/>
<protein>
    <submittedName>
        <fullName evidence="1">Type-2 restriction enzyme BsuMI component YdjA</fullName>
        <ecNumber evidence="1">3.1.21.4</ecNumber>
    </submittedName>
</protein>
<name>A0A1W7ADN5_9STAP</name>
<dbReference type="AlphaFoldDB" id="A0A1W7ADN5"/>
<keyword evidence="2" id="KW-1185">Reference proteome</keyword>
<proteinExistence type="predicted"/>
<evidence type="ECO:0000313" key="1">
    <source>
        <dbReference type="EMBL" id="ARQ07536.1"/>
    </source>
</evidence>
<dbReference type="GO" id="GO:0009036">
    <property type="term" value="F:type II site-specific deoxyribonuclease activity"/>
    <property type="evidence" value="ECO:0007669"/>
    <property type="project" value="UniProtKB-EC"/>
</dbReference>
<dbReference type="Proteomes" id="UP000194154">
    <property type="component" value="Chromosome"/>
</dbReference>
<dbReference type="GeneID" id="35296001"/>